<feature type="domain" description="Glycosyltransferase 2-like" evidence="1">
    <location>
        <begin position="3"/>
        <end position="156"/>
    </location>
</feature>
<dbReference type="PANTHER" id="PTHR22916">
    <property type="entry name" value="GLYCOSYLTRANSFERASE"/>
    <property type="match status" value="1"/>
</dbReference>
<sequence length="285" mass="33345">MLSVIMITYGQERYISKAIEGVFLQKTNFPVELIISNDASPDNTDEIINRIVPSAPANISVKYIKHIENLGPILNFQDSLNKAKGKYIAVCEGDDYWIDSNKLQFQVDFLEKNPEISLSYHRVKYLRNDEEIILPHHEGKNEVTISNIENLSKINYINTPSVVFRNNLVHYDTTVMTSKIGDYPLWMLLAEKGNIIYFPNIFAVYREGVGIQSSLSKTKQLETTNEMLFLLTEYFSERNNVLNNLENQIYNNKKKLEELLKRENYFFNILFSLKESFIYYKRKFF</sequence>
<dbReference type="InterPro" id="IPR029044">
    <property type="entry name" value="Nucleotide-diphossugar_trans"/>
</dbReference>
<dbReference type="Proteomes" id="UP000185207">
    <property type="component" value="Unassembled WGS sequence"/>
</dbReference>
<gene>
    <name evidence="2" type="ORF">SAMN05444409_2969</name>
</gene>
<dbReference type="Gene3D" id="3.90.550.10">
    <property type="entry name" value="Spore Coat Polysaccharide Biosynthesis Protein SpsA, Chain A"/>
    <property type="match status" value="1"/>
</dbReference>
<evidence type="ECO:0000313" key="2">
    <source>
        <dbReference type="EMBL" id="SIO35141.1"/>
    </source>
</evidence>
<accession>A0A1N6ISZ8</accession>
<keyword evidence="3" id="KW-1185">Reference proteome</keyword>
<dbReference type="PANTHER" id="PTHR22916:SF3">
    <property type="entry name" value="UDP-GLCNAC:BETAGAL BETA-1,3-N-ACETYLGLUCOSAMINYLTRANSFERASE-LIKE PROTEIN 1"/>
    <property type="match status" value="1"/>
</dbReference>
<dbReference type="AlphaFoldDB" id="A0A1N6ISZ8"/>
<proteinExistence type="predicted"/>
<reference evidence="3" key="1">
    <citation type="submission" date="2016-11" db="EMBL/GenBank/DDBJ databases">
        <authorList>
            <person name="Varghese N."/>
            <person name="Submissions S."/>
        </authorList>
    </citation>
    <scope>NUCLEOTIDE SEQUENCE [LARGE SCALE GENOMIC DNA]</scope>
    <source>
        <strain evidence="3">DSM 27623</strain>
    </source>
</reference>
<dbReference type="Pfam" id="PF00535">
    <property type="entry name" value="Glycos_transf_2"/>
    <property type="match status" value="1"/>
</dbReference>
<organism evidence="2 3">
    <name type="scientific">Epilithonimonas zeae</name>
    <dbReference type="NCBI Taxonomy" id="1416779"/>
    <lineage>
        <taxon>Bacteria</taxon>
        <taxon>Pseudomonadati</taxon>
        <taxon>Bacteroidota</taxon>
        <taxon>Flavobacteriia</taxon>
        <taxon>Flavobacteriales</taxon>
        <taxon>Weeksellaceae</taxon>
        <taxon>Chryseobacterium group</taxon>
        <taxon>Epilithonimonas</taxon>
    </lineage>
</organism>
<protein>
    <submittedName>
        <fullName evidence="2">Glycosyl transferase family 2</fullName>
    </submittedName>
</protein>
<dbReference type="InterPro" id="IPR001173">
    <property type="entry name" value="Glyco_trans_2-like"/>
</dbReference>
<dbReference type="STRING" id="1416779.SAMN05444409_2969"/>
<dbReference type="SUPFAM" id="SSF53448">
    <property type="entry name" value="Nucleotide-diphospho-sugar transferases"/>
    <property type="match status" value="1"/>
</dbReference>
<keyword evidence="2" id="KW-0808">Transferase</keyword>
<evidence type="ECO:0000313" key="3">
    <source>
        <dbReference type="Proteomes" id="UP000185207"/>
    </source>
</evidence>
<dbReference type="EMBL" id="FSRK01000002">
    <property type="protein sequence ID" value="SIO35141.1"/>
    <property type="molecule type" value="Genomic_DNA"/>
</dbReference>
<evidence type="ECO:0000259" key="1">
    <source>
        <dbReference type="Pfam" id="PF00535"/>
    </source>
</evidence>
<name>A0A1N6ISZ8_9FLAO</name>
<dbReference type="GO" id="GO:0016758">
    <property type="term" value="F:hexosyltransferase activity"/>
    <property type="evidence" value="ECO:0007669"/>
    <property type="project" value="UniProtKB-ARBA"/>
</dbReference>